<dbReference type="RefSeq" id="WP_323355277.1">
    <property type="nucleotide sequence ID" value="NZ_JAYGHY010000002.1"/>
</dbReference>
<feature type="domain" description="DUF305" evidence="1">
    <location>
        <begin position="5"/>
        <end position="167"/>
    </location>
</feature>
<name>A0ABU5SRN2_9CYAN</name>
<protein>
    <submittedName>
        <fullName evidence="2">DUF305 domain-containing protein</fullName>
    </submittedName>
</protein>
<gene>
    <name evidence="2" type="ORF">VB739_00950</name>
</gene>
<dbReference type="PANTHER" id="PTHR36933:SF1">
    <property type="entry name" value="SLL0788 PROTEIN"/>
    <property type="match status" value="1"/>
</dbReference>
<organism evidence="2 3">
    <name type="scientific">Cyanobium gracile UHCC 0281</name>
    <dbReference type="NCBI Taxonomy" id="3110309"/>
    <lineage>
        <taxon>Bacteria</taxon>
        <taxon>Bacillati</taxon>
        <taxon>Cyanobacteriota</taxon>
        <taxon>Cyanophyceae</taxon>
        <taxon>Synechococcales</taxon>
        <taxon>Prochlorococcaceae</taxon>
        <taxon>Cyanobium</taxon>
    </lineage>
</organism>
<dbReference type="Pfam" id="PF03713">
    <property type="entry name" value="DUF305"/>
    <property type="match status" value="1"/>
</dbReference>
<sequence length="174" mass="19523">MGPNDQRFIVMMIPHHEGAIAMADLALTRARRPEIKALARSIKASQTQENAQMRSWYRQWFGADVPAWGGSYGRGAYSGWGGWMGGNGGMMMGRGGGMGMMGTDLGWLNEAADFDRAFIEQMIPHHRMGVMMASMAQTNSQHPQLRTMQQGMVEAQSREIEQMAQWYRSWYGTP</sequence>
<comment type="caution">
    <text evidence="2">The sequence shown here is derived from an EMBL/GenBank/DDBJ whole genome shotgun (WGS) entry which is preliminary data.</text>
</comment>
<reference evidence="2 3" key="1">
    <citation type="submission" date="2023-12" db="EMBL/GenBank/DDBJ databases">
        <title>Baltic Sea Cyanobacteria.</title>
        <authorList>
            <person name="Delbaje E."/>
            <person name="Fewer D.P."/>
            <person name="Shishido T.K."/>
        </authorList>
    </citation>
    <scope>NUCLEOTIDE SEQUENCE [LARGE SCALE GENOMIC DNA]</scope>
    <source>
        <strain evidence="2 3">UHCC 0281</strain>
    </source>
</reference>
<dbReference type="EMBL" id="JAYGHY010000002">
    <property type="protein sequence ID" value="MEA5441116.1"/>
    <property type="molecule type" value="Genomic_DNA"/>
</dbReference>
<proteinExistence type="predicted"/>
<keyword evidence="3" id="KW-1185">Reference proteome</keyword>
<evidence type="ECO:0000259" key="1">
    <source>
        <dbReference type="Pfam" id="PF03713"/>
    </source>
</evidence>
<dbReference type="PANTHER" id="PTHR36933">
    <property type="entry name" value="SLL0788 PROTEIN"/>
    <property type="match status" value="1"/>
</dbReference>
<accession>A0ABU5SRN2</accession>
<dbReference type="Proteomes" id="UP001302329">
    <property type="component" value="Unassembled WGS sequence"/>
</dbReference>
<dbReference type="InterPro" id="IPR005183">
    <property type="entry name" value="DUF305_CopM-like"/>
</dbReference>
<evidence type="ECO:0000313" key="2">
    <source>
        <dbReference type="EMBL" id="MEA5441116.1"/>
    </source>
</evidence>
<dbReference type="Gene3D" id="1.20.1260.10">
    <property type="match status" value="1"/>
</dbReference>
<evidence type="ECO:0000313" key="3">
    <source>
        <dbReference type="Proteomes" id="UP001302329"/>
    </source>
</evidence>
<dbReference type="InterPro" id="IPR012347">
    <property type="entry name" value="Ferritin-like"/>
</dbReference>